<reference evidence="1" key="1">
    <citation type="journal article" date="2014" name="Front. Microbiol.">
        <title>High frequency of phylogenetically diverse reductive dehalogenase-homologous genes in deep subseafloor sedimentary metagenomes.</title>
        <authorList>
            <person name="Kawai M."/>
            <person name="Futagami T."/>
            <person name="Toyoda A."/>
            <person name="Takaki Y."/>
            <person name="Nishi S."/>
            <person name="Hori S."/>
            <person name="Arai W."/>
            <person name="Tsubouchi T."/>
            <person name="Morono Y."/>
            <person name="Uchiyama I."/>
            <person name="Ito T."/>
            <person name="Fujiyama A."/>
            <person name="Inagaki F."/>
            <person name="Takami H."/>
        </authorList>
    </citation>
    <scope>NUCLEOTIDE SEQUENCE</scope>
    <source>
        <strain evidence="1">Expedition CK06-06</strain>
    </source>
</reference>
<comment type="caution">
    <text evidence="1">The sequence shown here is derived from an EMBL/GenBank/DDBJ whole genome shotgun (WGS) entry which is preliminary data.</text>
</comment>
<proteinExistence type="predicted"/>
<dbReference type="AlphaFoldDB" id="X0WIC4"/>
<dbReference type="EMBL" id="BARS01022225">
    <property type="protein sequence ID" value="GAG12431.1"/>
    <property type="molecule type" value="Genomic_DNA"/>
</dbReference>
<organism evidence="1">
    <name type="scientific">marine sediment metagenome</name>
    <dbReference type="NCBI Taxonomy" id="412755"/>
    <lineage>
        <taxon>unclassified sequences</taxon>
        <taxon>metagenomes</taxon>
        <taxon>ecological metagenomes</taxon>
    </lineage>
</organism>
<sequence>MSLLDNAIKHFSESADTELHKIDIPEWDGAIWFKSVAGMNGAMYQRYFKAIQNTDFESLVDVVILRSREEAGVKMFKPNDKKALMAQVSPDVITSIINKMSAVDAEVQEEVKKS</sequence>
<name>X0WIC4_9ZZZZ</name>
<accession>X0WIC4</accession>
<protein>
    <submittedName>
        <fullName evidence="1">Uncharacterized protein</fullName>
    </submittedName>
</protein>
<gene>
    <name evidence="1" type="ORF">S01H1_35560</name>
</gene>
<evidence type="ECO:0000313" key="1">
    <source>
        <dbReference type="EMBL" id="GAG12431.1"/>
    </source>
</evidence>